<dbReference type="EMBL" id="NMTY01000032">
    <property type="protein sequence ID" value="PDX80290.1"/>
    <property type="molecule type" value="Genomic_DNA"/>
</dbReference>
<feature type="chain" id="PRO_5012224838" evidence="1">
    <location>
        <begin position="29"/>
        <end position="208"/>
    </location>
</feature>
<reference evidence="2 3" key="1">
    <citation type="journal article" date="2017" name="Front. Microbiol.">
        <title>New Insights into the Diversity of the Genus Faecalibacterium.</title>
        <authorList>
            <person name="Benevides L."/>
            <person name="Burman S."/>
            <person name="Martin R."/>
            <person name="Robert V."/>
            <person name="Thomas M."/>
            <person name="Miquel S."/>
            <person name="Chain F."/>
            <person name="Sokol H."/>
            <person name="Bermudez-Humaran L.G."/>
            <person name="Morrison M."/>
            <person name="Langella P."/>
            <person name="Azevedo V.A."/>
            <person name="Chatel J.M."/>
            <person name="Soares S."/>
        </authorList>
    </citation>
    <scope>NUCLEOTIDE SEQUENCE [LARGE SCALE GENOMIC DNA]</scope>
    <source>
        <strain evidence="2 3">CNCM I 4575</strain>
    </source>
</reference>
<proteinExistence type="predicted"/>
<comment type="caution">
    <text evidence="2">The sequence shown here is derived from an EMBL/GenBank/DDBJ whole genome shotgun (WGS) entry which is preliminary data.</text>
</comment>
<name>A0A2A7AMA8_9FIRM</name>
<organism evidence="2 3">
    <name type="scientific">Faecalibacterium prausnitzii</name>
    <dbReference type="NCBI Taxonomy" id="853"/>
    <lineage>
        <taxon>Bacteria</taxon>
        <taxon>Bacillati</taxon>
        <taxon>Bacillota</taxon>
        <taxon>Clostridia</taxon>
        <taxon>Eubacteriales</taxon>
        <taxon>Oscillospiraceae</taxon>
        <taxon>Faecalibacterium</taxon>
    </lineage>
</organism>
<feature type="signal peptide" evidence="1">
    <location>
        <begin position="1"/>
        <end position="28"/>
    </location>
</feature>
<gene>
    <name evidence="2" type="ORF">CGS58_13845</name>
</gene>
<dbReference type="AlphaFoldDB" id="A0A2A7AMA8"/>
<accession>A0A2A7AMA8</accession>
<sequence>MRTRILKTLAMLGLSACLLVGSAVSGFAADAASKDTCPKSKDGKHEWKITEEWKEDCVPTDFSLDGETITLCPHCGKEGKTDPVERLSEVKFAFSNYSNIKVYKGNLKNGKTVMTVAFYNSTYIQNAVCAKCGKVENLRTTAARVMDSDTTTNIELPVDAVKGYSLLLVNADGTKTPIDVSIDEARNKAFFQLNTKGGAKLIEMVANG</sequence>
<protein>
    <submittedName>
        <fullName evidence="2">Uncharacterized protein</fullName>
    </submittedName>
</protein>
<dbReference type="RefSeq" id="WP_097840256.1">
    <property type="nucleotide sequence ID" value="NZ_NMTY01000032.1"/>
</dbReference>
<keyword evidence="1" id="KW-0732">Signal</keyword>
<dbReference type="Proteomes" id="UP000220005">
    <property type="component" value="Unassembled WGS sequence"/>
</dbReference>
<evidence type="ECO:0000313" key="2">
    <source>
        <dbReference type="EMBL" id="PDX80290.1"/>
    </source>
</evidence>
<evidence type="ECO:0000256" key="1">
    <source>
        <dbReference type="SAM" id="SignalP"/>
    </source>
</evidence>
<evidence type="ECO:0000313" key="3">
    <source>
        <dbReference type="Proteomes" id="UP000220005"/>
    </source>
</evidence>